<accession>A0A6M4PEJ1</accession>
<dbReference type="EMBL" id="CP053189">
    <property type="protein sequence ID" value="QJS09127.1"/>
    <property type="molecule type" value="Genomic_DNA"/>
</dbReference>
<evidence type="ECO:0000313" key="2">
    <source>
        <dbReference type="EMBL" id="QJS09127.1"/>
    </source>
</evidence>
<feature type="region of interest" description="Disordered" evidence="1">
    <location>
        <begin position="90"/>
        <end position="152"/>
    </location>
</feature>
<evidence type="ECO:0000256" key="1">
    <source>
        <dbReference type="SAM" id="MobiDB-lite"/>
    </source>
</evidence>
<feature type="compositionally biased region" description="Basic and acidic residues" evidence="1">
    <location>
        <begin position="142"/>
        <end position="152"/>
    </location>
</feature>
<organism evidence="2 3">
    <name type="scientific">Streptomyces argyrophylli</name>
    <dbReference type="NCBI Taxonomy" id="2726118"/>
    <lineage>
        <taxon>Bacteria</taxon>
        <taxon>Bacillati</taxon>
        <taxon>Actinomycetota</taxon>
        <taxon>Actinomycetes</taxon>
        <taxon>Kitasatosporales</taxon>
        <taxon>Streptomycetaceae</taxon>
        <taxon>Streptomyces</taxon>
    </lineage>
</organism>
<proteinExistence type="predicted"/>
<sequence length="152" mass="17005">MTRKERQAHYAEQRQRQAEREAARARFKADPKGITAEMRRRALEADHQHAMRQKVAGLRPLGAPKRLGPVSGLANLMVAGVDQANAGDVFGHNERERAELPNKPLTPGAYSTPKKESAPKKKKRKGAPKMRQVHGNHFVTELPDRLKKYASA</sequence>
<feature type="compositionally biased region" description="Basic residues" evidence="1">
    <location>
        <begin position="120"/>
        <end position="134"/>
    </location>
</feature>
<feature type="region of interest" description="Disordered" evidence="1">
    <location>
        <begin position="1"/>
        <end position="34"/>
    </location>
</feature>
<protein>
    <submittedName>
        <fullName evidence="2">Uncharacterized protein</fullName>
    </submittedName>
</protein>
<keyword evidence="3" id="KW-1185">Reference proteome</keyword>
<dbReference type="RefSeq" id="WP_171151306.1">
    <property type="nucleotide sequence ID" value="NZ_CP053189.1"/>
</dbReference>
<dbReference type="AlphaFoldDB" id="A0A6M4PEJ1"/>
<evidence type="ECO:0000313" key="3">
    <source>
        <dbReference type="Proteomes" id="UP000502641"/>
    </source>
</evidence>
<gene>
    <name evidence="2" type="ORF">HKX69_06010</name>
</gene>
<reference evidence="2 3" key="1">
    <citation type="submission" date="2020-05" db="EMBL/GenBank/DDBJ databases">
        <authorList>
            <person name="Li K."/>
        </authorList>
    </citation>
    <scope>NUCLEOTIDE SEQUENCE [LARGE SCALE GENOMIC DNA]</scope>
    <source>
        <strain evidence="3">jing01</strain>
    </source>
</reference>
<dbReference type="Proteomes" id="UP000502641">
    <property type="component" value="Chromosome"/>
</dbReference>
<name>A0A6M4PEJ1_9ACTN</name>
<dbReference type="KEGG" id="sarg:HKX69_06010"/>
<feature type="compositionally biased region" description="Basic and acidic residues" evidence="1">
    <location>
        <begin position="91"/>
        <end position="100"/>
    </location>
</feature>